<dbReference type="AlphaFoldDB" id="A0A7I9B117"/>
<sequence>MATINARIDDDIKNQADEVLNLMNIFFCIDAFISESFILLGH</sequence>
<geneLocation type="plasmid" evidence="1">
    <name>4</name>
</geneLocation>
<dbReference type="EMBL" id="LR883003">
    <property type="protein sequence ID" value="CAD6025084.1"/>
    <property type="molecule type" value="Genomic_DNA"/>
</dbReference>
<protein>
    <submittedName>
        <fullName evidence="1">Uncharacterized protein</fullName>
    </submittedName>
</protein>
<dbReference type="GO" id="GO:0043565">
    <property type="term" value="F:sequence-specific DNA binding"/>
    <property type="evidence" value="ECO:0007669"/>
    <property type="project" value="UniProtKB-ARBA"/>
</dbReference>
<reference evidence="1" key="1">
    <citation type="submission" date="2020-09" db="EMBL/GenBank/DDBJ databases">
        <authorList>
            <person name="Page A."/>
            <person name="Bastkowski S."/>
        </authorList>
    </citation>
    <scope>NUCLEOTIDE SEQUENCE [LARGE SCALE GENOMIC DNA]</scope>
    <source>
        <strain evidence="1">L6_E562_ETEC</strain>
        <plasmid evidence="1">4</plasmid>
    </source>
</reference>
<evidence type="ECO:0000313" key="1">
    <source>
        <dbReference type="EMBL" id="CAD6025084.1"/>
    </source>
</evidence>
<dbReference type="GO" id="GO:0006355">
    <property type="term" value="P:regulation of DNA-templated transcription"/>
    <property type="evidence" value="ECO:0007669"/>
    <property type="project" value="InterPro"/>
</dbReference>
<name>A0A7I9B117_ECOLX</name>
<accession>A0A7I9B117</accession>
<organism evidence="1">
    <name type="scientific">Escherichia coli</name>
    <dbReference type="NCBI Taxonomy" id="562"/>
    <lineage>
        <taxon>Bacteria</taxon>
        <taxon>Pseudomonadati</taxon>
        <taxon>Pseudomonadota</taxon>
        <taxon>Gammaproteobacteria</taxon>
        <taxon>Enterobacterales</taxon>
        <taxon>Enterobacteriaceae</taxon>
        <taxon>Escherichia</taxon>
    </lineage>
</organism>
<dbReference type="InterPro" id="IPR013321">
    <property type="entry name" value="Arc_rbn_hlx_hlx"/>
</dbReference>
<gene>
    <name evidence="1" type="ORF">ETECE562_05251</name>
</gene>
<proteinExistence type="predicted"/>
<dbReference type="Gene3D" id="1.10.1220.10">
    <property type="entry name" value="Met repressor-like"/>
    <property type="match status" value="1"/>
</dbReference>
<keyword evidence="1" id="KW-0614">Plasmid</keyword>